<feature type="compositionally biased region" description="Basic and acidic residues" evidence="1">
    <location>
        <begin position="481"/>
        <end position="492"/>
    </location>
</feature>
<feature type="region of interest" description="Disordered" evidence="1">
    <location>
        <begin position="192"/>
        <end position="255"/>
    </location>
</feature>
<comment type="caution">
    <text evidence="3">The sequence shown here is derived from an EMBL/GenBank/DDBJ whole genome shotgun (WGS) entry which is preliminary data.</text>
</comment>
<dbReference type="OrthoDB" id="1305902at2759"/>
<dbReference type="Proteomes" id="UP000187203">
    <property type="component" value="Unassembled WGS sequence"/>
</dbReference>
<keyword evidence="4" id="KW-1185">Reference proteome</keyword>
<dbReference type="PANTHER" id="PTHR33223">
    <property type="entry name" value="CCHC-TYPE DOMAIN-CONTAINING PROTEIN"/>
    <property type="match status" value="1"/>
</dbReference>
<name>A0A1R3J204_9ROSI</name>
<accession>A0A1R3J204</accession>
<gene>
    <name evidence="3" type="ORF">COLO4_20044</name>
</gene>
<dbReference type="PANTHER" id="PTHR33223:SF11">
    <property type="entry name" value="ELEMENT PROTEIN, PUTATIVE-RELATED"/>
    <property type="match status" value="1"/>
</dbReference>
<dbReference type="STRING" id="93759.A0A1R3J204"/>
<feature type="compositionally biased region" description="Basic and acidic residues" evidence="1">
    <location>
        <begin position="445"/>
        <end position="454"/>
    </location>
</feature>
<reference evidence="4" key="1">
    <citation type="submission" date="2013-09" db="EMBL/GenBank/DDBJ databases">
        <title>Corchorus olitorius genome sequencing.</title>
        <authorList>
            <person name="Alam M."/>
            <person name="Haque M.S."/>
            <person name="Islam M.S."/>
            <person name="Emdad E.M."/>
            <person name="Islam M.M."/>
            <person name="Ahmed B."/>
            <person name="Halim A."/>
            <person name="Hossen Q.M.M."/>
            <person name="Hossain M.Z."/>
            <person name="Ahmed R."/>
            <person name="Khan M.M."/>
            <person name="Islam R."/>
            <person name="Rashid M.M."/>
            <person name="Khan S.A."/>
            <person name="Rahman M.S."/>
            <person name="Alam M."/>
            <person name="Yahiya A.S."/>
            <person name="Khan M.S."/>
            <person name="Azam M.S."/>
            <person name="Haque T."/>
            <person name="Lashkar M.Z.H."/>
            <person name="Akhand A.I."/>
            <person name="Morshed G."/>
            <person name="Roy S."/>
            <person name="Uddin K.S."/>
            <person name="Rabeya T."/>
            <person name="Hossain A.S."/>
            <person name="Chowdhury A."/>
            <person name="Snigdha A.R."/>
            <person name="Mortoza M.S."/>
            <person name="Matin S.A."/>
            <person name="Hoque S.M.E."/>
            <person name="Islam M.K."/>
            <person name="Roy D.K."/>
            <person name="Haider R."/>
            <person name="Moosa M.M."/>
            <person name="Elias S.M."/>
            <person name="Hasan A.M."/>
            <person name="Jahan S."/>
            <person name="Shafiuddin M."/>
            <person name="Mahmood N."/>
            <person name="Shommy N.S."/>
        </authorList>
    </citation>
    <scope>NUCLEOTIDE SEQUENCE [LARGE SCALE GENOMIC DNA]</scope>
    <source>
        <strain evidence="4">cv. O-4</strain>
    </source>
</reference>
<feature type="compositionally biased region" description="Low complexity" evidence="1">
    <location>
        <begin position="230"/>
        <end position="255"/>
    </location>
</feature>
<evidence type="ECO:0000256" key="1">
    <source>
        <dbReference type="SAM" id="MobiDB-lite"/>
    </source>
</evidence>
<dbReference type="Pfam" id="PF03732">
    <property type="entry name" value="Retrotrans_gag"/>
    <property type="match status" value="1"/>
</dbReference>
<organism evidence="3 4">
    <name type="scientific">Corchorus olitorius</name>
    <dbReference type="NCBI Taxonomy" id="93759"/>
    <lineage>
        <taxon>Eukaryota</taxon>
        <taxon>Viridiplantae</taxon>
        <taxon>Streptophyta</taxon>
        <taxon>Embryophyta</taxon>
        <taxon>Tracheophyta</taxon>
        <taxon>Spermatophyta</taxon>
        <taxon>Magnoliopsida</taxon>
        <taxon>eudicotyledons</taxon>
        <taxon>Gunneridae</taxon>
        <taxon>Pentapetalae</taxon>
        <taxon>rosids</taxon>
        <taxon>malvids</taxon>
        <taxon>Malvales</taxon>
        <taxon>Malvaceae</taxon>
        <taxon>Grewioideae</taxon>
        <taxon>Apeibeae</taxon>
        <taxon>Corchorus</taxon>
    </lineage>
</organism>
<proteinExistence type="predicted"/>
<feature type="domain" description="Retrotransposon gag" evidence="2">
    <location>
        <begin position="4"/>
        <end position="67"/>
    </location>
</feature>
<dbReference type="InterPro" id="IPR005162">
    <property type="entry name" value="Retrotrans_gag_dom"/>
</dbReference>
<dbReference type="EMBL" id="AWUE01016963">
    <property type="protein sequence ID" value="OMO88864.1"/>
    <property type="molecule type" value="Genomic_DNA"/>
</dbReference>
<dbReference type="AlphaFoldDB" id="A0A1R3J204"/>
<feature type="region of interest" description="Disordered" evidence="1">
    <location>
        <begin position="445"/>
        <end position="509"/>
    </location>
</feature>
<evidence type="ECO:0000313" key="3">
    <source>
        <dbReference type="EMBL" id="OMO88864.1"/>
    </source>
</evidence>
<feature type="compositionally biased region" description="Polar residues" evidence="1">
    <location>
        <begin position="498"/>
        <end position="509"/>
    </location>
</feature>
<sequence length="509" mass="57588">MVYHKFLLKYFPHQRTIDLRAKISNFQQKPGEAFHEAWEHFRELLSQCPHHLFSDEFLVQRFYDGLTSLGQSLVDMACNGDYGDKTADEMKAIYARLASNSQQKVSKDTKEMANEVGSQSNLTQQVANLTKQIALLVNRDNQPQAPEACAYCGLYGHSANGCMNVDPSTMGYEDVNYVGGYAAKDPNNDPFAPTYNPGWQRHPNLSWRNPGVGSSNQQMGPPGFRPPRPQFQQLPQQQHYIQNQQQQNTQPQPQVQDRRMEDMLLQLMVKMDAQVDRQNKFEANTAAKFNQLSQCTQQLSQCNKSTQASIRNLEQQVGQLAQQKPIKGNVGQGKRGDEEDEKVEIPKPNPSVTYFNKEDDPYVPPIIKPYVTLQVGNESEEFYVFKALKGPTKSDSYSKANVIDNVVKCATQRLYKEPIEDCLACSLRGNDEKFSFADDAHKMDGKVPQHEFKGPKVKQSGQNTLRVLASREASTKQGSRGVKEKEGWEQKHYVGKNQMEQSSSTSSKE</sequence>
<feature type="region of interest" description="Disordered" evidence="1">
    <location>
        <begin position="327"/>
        <end position="351"/>
    </location>
</feature>
<evidence type="ECO:0000259" key="2">
    <source>
        <dbReference type="Pfam" id="PF03732"/>
    </source>
</evidence>
<protein>
    <submittedName>
        <fullName evidence="3">Retrotransposon gag protein</fullName>
    </submittedName>
</protein>
<evidence type="ECO:0000313" key="4">
    <source>
        <dbReference type="Proteomes" id="UP000187203"/>
    </source>
</evidence>